<evidence type="ECO:0000256" key="3">
    <source>
        <dbReference type="ARBA" id="ARBA00022771"/>
    </source>
</evidence>
<sequence>MSLDDIAAADTYGQAMCGWSSTADSAAAVAGSGCQQATAASWNAIPALPDRGSDSSGAPAAAKPFAAAPALPAATRVAVAVPDHLSNGHDSSDCDLSHTVGDGESSGVGYGKRSSHSEASEDNTAGAPASAAGCDEEHISPKAPACGGLSLMRLNYGAPGEQQRQPQQGLMSRAYSVDNFALSGEGGYAQGCQPSSGCTDTSMQQQRRPQVFRTYSYIGPDTLPMEFSLGADDSGRPVAFGSRGRSASMNDVQLRRQWLHGGELLAPQLPPSVDELELLELPEDTLPFRPTRGSAFLAGSQLVSAQPPLRAEPIKEEEEDGPAAPGVGAQGSGVGAGGCPPGPSGLMQFRGDGGAAAGSASGTHGVVVKRKIITTPSPLLHQPRQRVRQPPASAGGAAAATAKGQSPKRAKVGAGGAAVCAGSIAPWEEGAADAPSTSSAGVLAGWQPPRHGGGGMKSVRSMPANMNSFMEGVEVTVQPLNVPFDAGVIPVDGAAASGAGPNGSVLAPAAMGVAAAQQGCGAVAVPPAVPAARPKGSKRAQQPPHPPPPPFIAPGMAFPEPRRHNLVPSVPKPRKRASPNGNPPKAPAPNPNGHCCTQCGTQTTPVWRAGPHGPKTLCNACGVRYMKVAKGNVAPTPRKQQQHNH</sequence>
<dbReference type="InterPro" id="IPR051140">
    <property type="entry name" value="GATA_TF"/>
</dbReference>
<keyword evidence="3 5" id="KW-0863">Zinc-finger</keyword>
<dbReference type="InterPro" id="IPR000679">
    <property type="entry name" value="Znf_GATA"/>
</dbReference>
<evidence type="ECO:0000256" key="2">
    <source>
        <dbReference type="ARBA" id="ARBA00022723"/>
    </source>
</evidence>
<dbReference type="SUPFAM" id="SSF57716">
    <property type="entry name" value="Glucocorticoid receptor-like (DNA-binding domain)"/>
    <property type="match status" value="1"/>
</dbReference>
<dbReference type="PROSITE" id="PS50114">
    <property type="entry name" value="GATA_ZN_FINGER_2"/>
    <property type="match status" value="1"/>
</dbReference>
<protein>
    <recommendedName>
        <fullName evidence="7">GATA-type domain-containing protein</fullName>
    </recommendedName>
</protein>
<evidence type="ECO:0000313" key="8">
    <source>
        <dbReference type="EMBL" id="KXZ45304.1"/>
    </source>
</evidence>
<feature type="compositionally biased region" description="Low complexity" evidence="6">
    <location>
        <begin position="389"/>
        <end position="405"/>
    </location>
</feature>
<feature type="region of interest" description="Disordered" evidence="6">
    <location>
        <begin position="88"/>
        <end position="136"/>
    </location>
</feature>
<feature type="region of interest" description="Disordered" evidence="6">
    <location>
        <begin position="431"/>
        <end position="456"/>
    </location>
</feature>
<comment type="caution">
    <text evidence="8">The sequence shown here is derived from an EMBL/GenBank/DDBJ whole genome shotgun (WGS) entry which is preliminary data.</text>
</comment>
<feature type="region of interest" description="Disordered" evidence="6">
    <location>
        <begin position="530"/>
        <end position="591"/>
    </location>
</feature>
<keyword evidence="4" id="KW-0862">Zinc</keyword>
<keyword evidence="2" id="KW-0479">Metal-binding</keyword>
<dbReference type="SMART" id="SM00401">
    <property type="entry name" value="ZnF_GATA"/>
    <property type="match status" value="1"/>
</dbReference>
<evidence type="ECO:0000313" key="9">
    <source>
        <dbReference type="Proteomes" id="UP000075714"/>
    </source>
</evidence>
<accession>A0A150G656</accession>
<dbReference type="PANTHER" id="PTHR45658:SF18">
    <property type="entry name" value="PROTEIN GAT2"/>
    <property type="match status" value="1"/>
</dbReference>
<proteinExistence type="inferred from homology"/>
<feature type="region of interest" description="Disordered" evidence="6">
    <location>
        <begin position="313"/>
        <end position="340"/>
    </location>
</feature>
<dbReference type="PANTHER" id="PTHR45658">
    <property type="entry name" value="GATA TRANSCRIPTION FACTOR"/>
    <property type="match status" value="1"/>
</dbReference>
<evidence type="ECO:0000256" key="5">
    <source>
        <dbReference type="PROSITE-ProRule" id="PRU00094"/>
    </source>
</evidence>
<dbReference type="Gene3D" id="3.30.50.10">
    <property type="entry name" value="Erythroid Transcription Factor GATA-1, subunit A"/>
    <property type="match status" value="1"/>
</dbReference>
<dbReference type="STRING" id="33097.A0A150G656"/>
<dbReference type="GO" id="GO:0006355">
    <property type="term" value="P:regulation of DNA-templated transcription"/>
    <property type="evidence" value="ECO:0007669"/>
    <property type="project" value="InterPro"/>
</dbReference>
<evidence type="ECO:0000256" key="1">
    <source>
        <dbReference type="ARBA" id="ARBA00005694"/>
    </source>
</evidence>
<dbReference type="EMBL" id="LSYV01000057">
    <property type="protein sequence ID" value="KXZ45304.1"/>
    <property type="molecule type" value="Genomic_DNA"/>
</dbReference>
<dbReference type="Proteomes" id="UP000075714">
    <property type="component" value="Unassembled WGS sequence"/>
</dbReference>
<evidence type="ECO:0000259" key="7">
    <source>
        <dbReference type="PROSITE" id="PS50114"/>
    </source>
</evidence>
<dbReference type="Pfam" id="PF00320">
    <property type="entry name" value="GATA"/>
    <property type="match status" value="1"/>
</dbReference>
<dbReference type="AlphaFoldDB" id="A0A150G656"/>
<evidence type="ECO:0000256" key="6">
    <source>
        <dbReference type="SAM" id="MobiDB-lite"/>
    </source>
</evidence>
<name>A0A150G656_GONPE</name>
<dbReference type="GO" id="GO:0030154">
    <property type="term" value="P:cell differentiation"/>
    <property type="evidence" value="ECO:0007669"/>
    <property type="project" value="TreeGrafter"/>
</dbReference>
<feature type="region of interest" description="Disordered" evidence="6">
    <location>
        <begin position="374"/>
        <end position="410"/>
    </location>
</feature>
<dbReference type="PROSITE" id="PS00344">
    <property type="entry name" value="GATA_ZN_FINGER_1"/>
    <property type="match status" value="1"/>
</dbReference>
<gene>
    <name evidence="8" type="ORF">GPECTOR_56g400</name>
</gene>
<comment type="similarity">
    <text evidence="1">Belongs to the type IV zinc-finger family. Class A subfamily.</text>
</comment>
<keyword evidence="9" id="KW-1185">Reference proteome</keyword>
<feature type="compositionally biased region" description="Pro residues" evidence="6">
    <location>
        <begin position="543"/>
        <end position="552"/>
    </location>
</feature>
<reference evidence="9" key="1">
    <citation type="journal article" date="2016" name="Nat. Commun.">
        <title>The Gonium pectorale genome demonstrates co-option of cell cycle regulation during the evolution of multicellularity.</title>
        <authorList>
            <person name="Hanschen E.R."/>
            <person name="Marriage T.N."/>
            <person name="Ferris P.J."/>
            <person name="Hamaji T."/>
            <person name="Toyoda A."/>
            <person name="Fujiyama A."/>
            <person name="Neme R."/>
            <person name="Noguchi H."/>
            <person name="Minakuchi Y."/>
            <person name="Suzuki M."/>
            <person name="Kawai-Toyooka H."/>
            <person name="Smith D.R."/>
            <person name="Sparks H."/>
            <person name="Anderson J."/>
            <person name="Bakaric R."/>
            <person name="Luria V."/>
            <person name="Karger A."/>
            <person name="Kirschner M.W."/>
            <person name="Durand P.M."/>
            <person name="Michod R.E."/>
            <person name="Nozaki H."/>
            <person name="Olson B.J."/>
        </authorList>
    </citation>
    <scope>NUCLEOTIDE SEQUENCE [LARGE SCALE GENOMIC DNA]</scope>
    <source>
        <strain evidence="9">NIES-2863</strain>
    </source>
</reference>
<dbReference type="GO" id="GO:0005634">
    <property type="term" value="C:nucleus"/>
    <property type="evidence" value="ECO:0007669"/>
    <property type="project" value="TreeGrafter"/>
</dbReference>
<evidence type="ECO:0000256" key="4">
    <source>
        <dbReference type="ARBA" id="ARBA00022833"/>
    </source>
</evidence>
<organism evidence="8 9">
    <name type="scientific">Gonium pectorale</name>
    <name type="common">Green alga</name>
    <dbReference type="NCBI Taxonomy" id="33097"/>
    <lineage>
        <taxon>Eukaryota</taxon>
        <taxon>Viridiplantae</taxon>
        <taxon>Chlorophyta</taxon>
        <taxon>core chlorophytes</taxon>
        <taxon>Chlorophyceae</taxon>
        <taxon>CS clade</taxon>
        <taxon>Chlamydomonadales</taxon>
        <taxon>Volvocaceae</taxon>
        <taxon>Gonium</taxon>
    </lineage>
</organism>
<dbReference type="GO" id="GO:0008270">
    <property type="term" value="F:zinc ion binding"/>
    <property type="evidence" value="ECO:0007669"/>
    <property type="project" value="UniProtKB-KW"/>
</dbReference>
<feature type="domain" description="GATA-type" evidence="7">
    <location>
        <begin position="590"/>
        <end position="625"/>
    </location>
</feature>
<feature type="compositionally biased region" description="Gly residues" evidence="6">
    <location>
        <begin position="328"/>
        <end position="339"/>
    </location>
</feature>
<feature type="compositionally biased region" description="Pro residues" evidence="6">
    <location>
        <begin position="581"/>
        <end position="590"/>
    </location>
</feature>
<dbReference type="OrthoDB" id="544668at2759"/>
<dbReference type="CDD" id="cd00202">
    <property type="entry name" value="ZnF_GATA"/>
    <property type="match status" value="1"/>
</dbReference>
<dbReference type="GO" id="GO:0043565">
    <property type="term" value="F:sequence-specific DNA binding"/>
    <property type="evidence" value="ECO:0007669"/>
    <property type="project" value="InterPro"/>
</dbReference>
<dbReference type="InterPro" id="IPR013088">
    <property type="entry name" value="Znf_NHR/GATA"/>
</dbReference>